<protein>
    <submittedName>
        <fullName evidence="4">Hydrogenase expression/formation protein HypE</fullName>
    </submittedName>
</protein>
<dbReference type="InterPro" id="IPR016188">
    <property type="entry name" value="PurM-like_N"/>
</dbReference>
<dbReference type="InterPro" id="IPR036921">
    <property type="entry name" value="PurM-like_N_sf"/>
</dbReference>
<dbReference type="SUPFAM" id="SSF56042">
    <property type="entry name" value="PurM C-terminal domain-like"/>
    <property type="match status" value="1"/>
</dbReference>
<feature type="domain" description="PurM-like C-terminal" evidence="3">
    <location>
        <begin position="170"/>
        <end position="314"/>
    </location>
</feature>
<organism evidence="4 5">
    <name type="scientific">Akkermansia biwaensis</name>
    <dbReference type="NCBI Taxonomy" id="2946555"/>
    <lineage>
        <taxon>Bacteria</taxon>
        <taxon>Pseudomonadati</taxon>
        <taxon>Verrucomicrobiota</taxon>
        <taxon>Verrucomicrobiia</taxon>
        <taxon>Verrucomicrobiales</taxon>
        <taxon>Akkermansiaceae</taxon>
        <taxon>Akkermansia</taxon>
    </lineage>
</organism>
<dbReference type="Gene3D" id="3.90.650.10">
    <property type="entry name" value="PurM-like C-terminal domain"/>
    <property type="match status" value="1"/>
</dbReference>
<feature type="domain" description="PurM-like N-terminal" evidence="2">
    <location>
        <begin position="46"/>
        <end position="158"/>
    </location>
</feature>
<dbReference type="PANTHER" id="PTHR30303">
    <property type="entry name" value="HYDROGENASE ISOENZYMES FORMATION PROTEIN HYPE"/>
    <property type="match status" value="1"/>
</dbReference>
<comment type="similarity">
    <text evidence="1">Belongs to the HypE family.</text>
</comment>
<dbReference type="Proteomes" id="UP001062263">
    <property type="component" value="Chromosome"/>
</dbReference>
<dbReference type="RefSeq" id="WP_215435263.1">
    <property type="nucleotide sequence ID" value="NZ_AP025943.1"/>
</dbReference>
<evidence type="ECO:0000259" key="3">
    <source>
        <dbReference type="Pfam" id="PF02769"/>
    </source>
</evidence>
<reference evidence="4" key="1">
    <citation type="submission" date="2022-06" db="EMBL/GenBank/DDBJ databases">
        <title>Akkermansia biwalacus sp. nov., an anaerobic mucin-degrading bacterium isolated from human intestine.</title>
        <authorList>
            <person name="Kobayashi Y."/>
            <person name="Inoue S."/>
            <person name="Kawahara T."/>
            <person name="Kohda N."/>
        </authorList>
    </citation>
    <scope>NUCLEOTIDE SEQUENCE</scope>
    <source>
        <strain evidence="4">WON2089</strain>
    </source>
</reference>
<keyword evidence="5" id="KW-1185">Reference proteome</keyword>
<dbReference type="PIRSF" id="PIRSF005644">
    <property type="entry name" value="Hdrgns_mtr_HypE"/>
    <property type="match status" value="1"/>
</dbReference>
<dbReference type="CDD" id="cd02197">
    <property type="entry name" value="HypE"/>
    <property type="match status" value="1"/>
</dbReference>
<sequence length="344" mass="35924">MFECPVPESVSDRIQMAHGGGGRLMNDLIRSVFLEAFGSPSGSVQNDSAVLSSPAGRLAVTTDSFVVQPLEFPGGNIGSLAVHGTVNDLAMSGAEPLYLTAGFILEEGLPLDVLNRVVHSMAEAARLAGVRIVTGDTKVVERGKGDGIYINTAGVGAVPHDLEISPSSVRPGDSILLSGDLGRHGMTIMSLRAGLSFGEALCSDSAPLHESVAALIRAGIPVHCLRDVTRGGLTATLSEIAEASGLTVRLDEMSIPVRDDVRAACGLLGLDPLQVACEGRYLAILPGEYEDEALRLMRGCGVSSGACLVGRVEEFRTAPLLMKGRLGVERVLGMPSGMQLPRIC</sequence>
<dbReference type="NCBIfam" id="TIGR02124">
    <property type="entry name" value="hypE"/>
    <property type="match status" value="1"/>
</dbReference>
<dbReference type="EMBL" id="AP025943">
    <property type="protein sequence ID" value="BDL42801.1"/>
    <property type="molecule type" value="Genomic_DNA"/>
</dbReference>
<dbReference type="PANTHER" id="PTHR30303:SF0">
    <property type="entry name" value="CARBAMOYL DEHYDRATASE HYPE"/>
    <property type="match status" value="1"/>
</dbReference>
<evidence type="ECO:0000313" key="5">
    <source>
        <dbReference type="Proteomes" id="UP001062263"/>
    </source>
</evidence>
<evidence type="ECO:0000259" key="2">
    <source>
        <dbReference type="Pfam" id="PF00586"/>
    </source>
</evidence>
<evidence type="ECO:0000256" key="1">
    <source>
        <dbReference type="ARBA" id="ARBA00006243"/>
    </source>
</evidence>
<gene>
    <name evidence="4" type="primary">hypE</name>
    <name evidence="4" type="ORF">Abiwalacus_03750</name>
</gene>
<evidence type="ECO:0000313" key="4">
    <source>
        <dbReference type="EMBL" id="BDL42801.1"/>
    </source>
</evidence>
<dbReference type="SUPFAM" id="SSF55326">
    <property type="entry name" value="PurM N-terminal domain-like"/>
    <property type="match status" value="1"/>
</dbReference>
<dbReference type="InterPro" id="IPR011854">
    <property type="entry name" value="HypE"/>
</dbReference>
<dbReference type="Pfam" id="PF00586">
    <property type="entry name" value="AIRS"/>
    <property type="match status" value="1"/>
</dbReference>
<dbReference type="InterPro" id="IPR010918">
    <property type="entry name" value="PurM-like_C_dom"/>
</dbReference>
<accession>A0ABM7ZDL2</accession>
<dbReference type="Gene3D" id="3.30.1330.10">
    <property type="entry name" value="PurM-like, N-terminal domain"/>
    <property type="match status" value="1"/>
</dbReference>
<dbReference type="Pfam" id="PF02769">
    <property type="entry name" value="AIRS_C"/>
    <property type="match status" value="1"/>
</dbReference>
<proteinExistence type="inferred from homology"/>
<name>A0ABM7ZDL2_9BACT</name>
<dbReference type="InterPro" id="IPR036676">
    <property type="entry name" value="PurM-like_C_sf"/>
</dbReference>